<dbReference type="Proteomes" id="UP000321204">
    <property type="component" value="Chromosome"/>
</dbReference>
<dbReference type="AlphaFoldDB" id="A0A5B8UM78"/>
<dbReference type="KEGG" id="fgg:FSB75_18260"/>
<keyword evidence="2" id="KW-1185">Reference proteome</keyword>
<sequence>MAYFSLLAGRIKFLSMKKFVTLTCVALLFLASAFKPVGGLDDVIGALRNGNATELAKYVDANLEISLPSKTDNYSRQQAIVILQDFFNTNGVKSFEVKYRGENGGSQFCIGTLVTKAGSFRTTFFMTEKNKAQLVKEIRFQPM</sequence>
<dbReference type="InterPro" id="IPR031977">
    <property type="entry name" value="DUF4783"/>
</dbReference>
<dbReference type="EMBL" id="CP042433">
    <property type="protein sequence ID" value="QEC57764.1"/>
    <property type="molecule type" value="Genomic_DNA"/>
</dbReference>
<accession>A0A5B8UM78</accession>
<protein>
    <submittedName>
        <fullName evidence="1">DUF4783 domain-containing protein</fullName>
    </submittedName>
</protein>
<evidence type="ECO:0000313" key="1">
    <source>
        <dbReference type="EMBL" id="QEC57764.1"/>
    </source>
</evidence>
<gene>
    <name evidence="1" type="ORF">FSB75_18260</name>
</gene>
<name>A0A5B8UM78_9BACT</name>
<evidence type="ECO:0000313" key="2">
    <source>
        <dbReference type="Proteomes" id="UP000321204"/>
    </source>
</evidence>
<organism evidence="1 2">
    <name type="scientific">Flavisolibacter ginsenosidimutans</name>
    <dbReference type="NCBI Taxonomy" id="661481"/>
    <lineage>
        <taxon>Bacteria</taxon>
        <taxon>Pseudomonadati</taxon>
        <taxon>Bacteroidota</taxon>
        <taxon>Chitinophagia</taxon>
        <taxon>Chitinophagales</taxon>
        <taxon>Chitinophagaceae</taxon>
        <taxon>Flavisolibacter</taxon>
    </lineage>
</organism>
<reference evidence="1 2" key="1">
    <citation type="journal article" date="2015" name="Int. J. Syst. Evol. Microbiol.">
        <title>Flavisolibacter ginsenosidimutans sp. nov., with ginsenoside-converting activity isolated from soil used for cultivating ginseng.</title>
        <authorList>
            <person name="Zhao Y."/>
            <person name="Liu Q."/>
            <person name="Kang M.S."/>
            <person name="Jin F."/>
            <person name="Yu H."/>
            <person name="Im W.T."/>
        </authorList>
    </citation>
    <scope>NUCLEOTIDE SEQUENCE [LARGE SCALE GENOMIC DNA]</scope>
    <source>
        <strain evidence="1 2">Gsoil 636</strain>
    </source>
</reference>
<dbReference type="Gene3D" id="3.10.450.50">
    <property type="match status" value="1"/>
</dbReference>
<dbReference type="OrthoDB" id="1524766at2"/>
<dbReference type="Pfam" id="PF16022">
    <property type="entry name" value="DUF4783"/>
    <property type="match status" value="1"/>
</dbReference>
<proteinExistence type="predicted"/>